<dbReference type="PANTHER" id="PTHR43800:SF1">
    <property type="entry name" value="PEPTIDYL-LYSINE N-ACETYLTRANSFERASE YJAB"/>
    <property type="match status" value="1"/>
</dbReference>
<protein>
    <submittedName>
        <fullName evidence="4">N-acetyltransferase</fullName>
        <ecNumber evidence="5">2.3.1.-</ecNumber>
    </submittedName>
</protein>
<reference evidence="4 6" key="1">
    <citation type="submission" date="2017-06" db="EMBL/GenBank/DDBJ databases">
        <title>Origin of plasmid-mediated fosfomycin resistance gene fosA3.</title>
        <authorList>
            <person name="Ito R."/>
            <person name="Pacey M.P."/>
            <person name="Doi Y."/>
        </authorList>
    </citation>
    <scope>NUCLEOTIDE SEQUENCE [LARGE SCALE GENOMIC DNA]</scope>
    <source>
        <strain evidence="4 6">YDC799</strain>
    </source>
</reference>
<evidence type="ECO:0000313" key="4">
    <source>
        <dbReference type="EMBL" id="ASG62492.1"/>
    </source>
</evidence>
<dbReference type="EC" id="2.3.1.-" evidence="5"/>
<dbReference type="Pfam" id="PF13673">
    <property type="entry name" value="Acetyltransf_10"/>
    <property type="match status" value="1"/>
</dbReference>
<dbReference type="Proteomes" id="UP000197098">
    <property type="component" value="Chromosome"/>
</dbReference>
<dbReference type="Gene3D" id="3.40.630.30">
    <property type="match status" value="1"/>
</dbReference>
<evidence type="ECO:0000313" key="5">
    <source>
        <dbReference type="EMBL" id="QIR25552.1"/>
    </source>
</evidence>
<dbReference type="EMBL" id="CP022114">
    <property type="protein sequence ID" value="ASG62492.1"/>
    <property type="molecule type" value="Genomic_DNA"/>
</dbReference>
<evidence type="ECO:0000313" key="6">
    <source>
        <dbReference type="Proteomes" id="UP000197098"/>
    </source>
</evidence>
<dbReference type="PANTHER" id="PTHR43800">
    <property type="entry name" value="PEPTIDYL-LYSINE N-ACETYLTRANSFERASE YJAB"/>
    <property type="match status" value="1"/>
</dbReference>
<accession>A0A248KGM5</accession>
<sequence length="149" mass="17544">MIRKWNTKQLDPLLELWLESTTFAHPFINAQYWQESLSIVRDTYLPAAETWVWEDEQQRLQGFISVIESRFVGALFVAPEAIRQGIGHALLNVVKQHFADLSLEVYQKNSRAVNFYHAQGFRIEDSAWQEETRHPTWIMRWQADQTPLA</sequence>
<keyword evidence="2 5" id="KW-0012">Acyltransferase</keyword>
<dbReference type="InterPro" id="IPR000182">
    <property type="entry name" value="GNAT_dom"/>
</dbReference>
<organism evidence="4 6">
    <name type="scientific">Kluyvera genomosp. 3</name>
    <dbReference type="NCBI Taxonomy" id="2774055"/>
    <lineage>
        <taxon>Bacteria</taxon>
        <taxon>Pseudomonadati</taxon>
        <taxon>Pseudomonadota</taxon>
        <taxon>Gammaproteobacteria</taxon>
        <taxon>Enterobacterales</taxon>
        <taxon>Enterobacteriaceae</taxon>
        <taxon>Kluyvera</taxon>
    </lineage>
</organism>
<evidence type="ECO:0000259" key="3">
    <source>
        <dbReference type="PROSITE" id="PS51186"/>
    </source>
</evidence>
<dbReference type="InterPro" id="IPR016181">
    <property type="entry name" value="Acyl_CoA_acyltransferase"/>
</dbReference>
<dbReference type="GO" id="GO:0016747">
    <property type="term" value="F:acyltransferase activity, transferring groups other than amino-acyl groups"/>
    <property type="evidence" value="ECO:0007669"/>
    <property type="project" value="InterPro"/>
</dbReference>
<keyword evidence="7" id="KW-1185">Reference proteome</keyword>
<reference evidence="5 7" key="2">
    <citation type="submission" date="2020-02" db="EMBL/GenBank/DDBJ databases">
        <title>Whole genome PO2S7.</title>
        <authorList>
            <person name="Singha K.M."/>
        </authorList>
    </citation>
    <scope>NUCLEOTIDE SEQUENCE [LARGE SCALE GENOMIC DNA]</scope>
    <source>
        <strain evidence="5 7">PO2S7</strain>
    </source>
</reference>
<dbReference type="PROSITE" id="PS51186">
    <property type="entry name" value="GNAT"/>
    <property type="match status" value="1"/>
</dbReference>
<dbReference type="KEGG" id="kgn:GY169_01520"/>
<keyword evidence="1 4" id="KW-0808">Transferase</keyword>
<dbReference type="NCBIfam" id="NF007853">
    <property type="entry name" value="PRK10562.1"/>
    <property type="match status" value="1"/>
</dbReference>
<dbReference type="RefSeq" id="WP_163446876.1">
    <property type="nucleotide sequence ID" value="NZ_CP050321.1"/>
</dbReference>
<name>A0A248KGM5_9ENTR</name>
<proteinExistence type="predicted"/>
<dbReference type="SUPFAM" id="SSF55729">
    <property type="entry name" value="Acyl-CoA N-acyltransferases (Nat)"/>
    <property type="match status" value="1"/>
</dbReference>
<accession>A0A6G9RFI0</accession>
<gene>
    <name evidence="4" type="ORF">CEW81_01240</name>
    <name evidence="5" type="ORF">GY169_01520</name>
</gene>
<feature type="domain" description="N-acetyltransferase" evidence="3">
    <location>
        <begin position="1"/>
        <end position="144"/>
    </location>
</feature>
<dbReference type="AlphaFoldDB" id="A0A248KGM5"/>
<evidence type="ECO:0000313" key="7">
    <source>
        <dbReference type="Proteomes" id="UP000503580"/>
    </source>
</evidence>
<evidence type="ECO:0000256" key="1">
    <source>
        <dbReference type="ARBA" id="ARBA00022679"/>
    </source>
</evidence>
<dbReference type="Proteomes" id="UP000503580">
    <property type="component" value="Chromosome"/>
</dbReference>
<evidence type="ECO:0000256" key="2">
    <source>
        <dbReference type="ARBA" id="ARBA00023315"/>
    </source>
</evidence>
<dbReference type="EMBL" id="CP050321">
    <property type="protein sequence ID" value="QIR25552.1"/>
    <property type="molecule type" value="Genomic_DNA"/>
</dbReference>
<dbReference type="CDD" id="cd04301">
    <property type="entry name" value="NAT_SF"/>
    <property type="match status" value="1"/>
</dbReference>